<evidence type="ECO:0000313" key="1">
    <source>
        <dbReference type="EMBL" id="ABN99505.1"/>
    </source>
</evidence>
<name>A0A5Q5CJU9_MYCSJ</name>
<dbReference type="AlphaFoldDB" id="A0A5Q5CJU9"/>
<gene>
    <name evidence="1" type="ordered locus">Mjls_3729</name>
</gene>
<organism evidence="1">
    <name type="scientific">Mycobacterium sp. (strain JLS)</name>
    <dbReference type="NCBI Taxonomy" id="164757"/>
    <lineage>
        <taxon>Bacteria</taxon>
        <taxon>Bacillati</taxon>
        <taxon>Actinomycetota</taxon>
        <taxon>Actinomycetes</taxon>
        <taxon>Mycobacteriales</taxon>
        <taxon>Mycobacteriaceae</taxon>
        <taxon>Mycobacterium</taxon>
    </lineage>
</organism>
<dbReference type="EMBL" id="CP000580">
    <property type="protein sequence ID" value="ABN99505.1"/>
    <property type="molecule type" value="Genomic_DNA"/>
</dbReference>
<accession>A0A5Q5CJU9</accession>
<evidence type="ECO:0008006" key="2">
    <source>
        <dbReference type="Google" id="ProtNLM"/>
    </source>
</evidence>
<proteinExistence type="predicted"/>
<protein>
    <recommendedName>
        <fullName evidence="2">Xaa-Pro dipeptidase</fullName>
    </recommendedName>
</protein>
<reference evidence="1" key="1">
    <citation type="submission" date="2007-02" db="EMBL/GenBank/DDBJ databases">
        <title>Complete sequence of Mycobacterium sp. JLS.</title>
        <authorList>
            <consortium name="US DOE Joint Genome Institute"/>
            <person name="Copeland A."/>
            <person name="Lucas S."/>
            <person name="Lapidus A."/>
            <person name="Barry K."/>
            <person name="Detter J.C."/>
            <person name="Glavina del Rio T."/>
            <person name="Hammon N."/>
            <person name="Israni S."/>
            <person name="Dalin E."/>
            <person name="Tice H."/>
            <person name="Pitluck S."/>
            <person name="Chain P."/>
            <person name="Malfatti S."/>
            <person name="Shin M."/>
            <person name="Vergez L."/>
            <person name="Schmutz J."/>
            <person name="Larimer F."/>
            <person name="Land M."/>
            <person name="Hauser L."/>
            <person name="Kyrpides N."/>
            <person name="Mikhailova N."/>
            <person name="Miller C.D."/>
            <person name="Anderson A.J."/>
            <person name="Sims R.C."/>
            <person name="Richardson P."/>
        </authorList>
    </citation>
    <scope>NUCLEOTIDE SEQUENCE [LARGE SCALE GENOMIC DNA]</scope>
    <source>
        <strain evidence="1">JLS</strain>
    </source>
</reference>
<sequence length="117" mass="13213">MTVSDTATTTAKLPPEFADLEQFSDWCLGSEAERYAKRLNSSMREMQAFYDAITARAEEAISYCDKFPLDDMPDDVLNLMHLLYSMIQVSFPVECWKQPKVPDSGATTLDCDAEPFP</sequence>
<dbReference type="KEGG" id="mjl:Mjls_3729"/>